<reference evidence="2 3" key="1">
    <citation type="submission" date="2017-09" db="EMBL/GenBank/DDBJ databases">
        <authorList>
            <person name="Varghese N."/>
            <person name="Submissions S."/>
        </authorList>
    </citation>
    <scope>NUCLEOTIDE SEQUENCE [LARGE SCALE GENOMIC DNA]</scope>
    <source>
        <strain evidence="2 3">OK806</strain>
    </source>
</reference>
<name>A0A7Z7I1V5_9BURK</name>
<sequence>MNVVQRKLLSLFRNIAIIDRRKLYQVWEQSHLAKLLDYLEVDCVFDIGANRGQYAKMLRCKVGYTGLIFSFEPNPRDAHFAREASAGDERWIVMELAIAETDGEAKFNVMRDSEFSSLSLPSHRDAELFREMNAIVDTVSVRTERLETVLFRLQAEYNFKRPFLKMDTQGFDVKIVRASAQAMRKFVGMQSELSIAKLYTDSVDFREALTEYERCGFSLSAFVPNNAGHFPRLLETDCVMIRSDLAYHETPRAPVIGHVNEKQGAPSG</sequence>
<proteinExistence type="predicted"/>
<protein>
    <submittedName>
        <fullName evidence="2">Methyltransferase, FkbM family</fullName>
    </submittedName>
</protein>
<dbReference type="Proteomes" id="UP000219522">
    <property type="component" value="Unassembled WGS sequence"/>
</dbReference>
<dbReference type="InterPro" id="IPR053188">
    <property type="entry name" value="FkbM_Methyltransferase"/>
</dbReference>
<dbReference type="EMBL" id="OCSU01000001">
    <property type="protein sequence ID" value="SOE48651.1"/>
    <property type="molecule type" value="Genomic_DNA"/>
</dbReference>
<feature type="domain" description="Methyltransferase FkbM" evidence="1">
    <location>
        <begin position="46"/>
        <end position="218"/>
    </location>
</feature>
<comment type="caution">
    <text evidence="2">The sequence shown here is derived from an EMBL/GenBank/DDBJ whole genome shotgun (WGS) entry which is preliminary data.</text>
</comment>
<keyword evidence="3" id="KW-1185">Reference proteome</keyword>
<dbReference type="Gene3D" id="3.40.50.150">
    <property type="entry name" value="Vaccinia Virus protein VP39"/>
    <property type="match status" value="1"/>
</dbReference>
<gene>
    <name evidence="2" type="ORF">SAMN05446927_0309</name>
</gene>
<dbReference type="RefSeq" id="WP_097189681.1">
    <property type="nucleotide sequence ID" value="NZ_OCSU01000001.1"/>
</dbReference>
<dbReference type="InterPro" id="IPR006342">
    <property type="entry name" value="FkbM_mtfrase"/>
</dbReference>
<dbReference type="GO" id="GO:0008171">
    <property type="term" value="F:O-methyltransferase activity"/>
    <property type="evidence" value="ECO:0007669"/>
    <property type="project" value="TreeGrafter"/>
</dbReference>
<evidence type="ECO:0000313" key="2">
    <source>
        <dbReference type="EMBL" id="SOE48651.1"/>
    </source>
</evidence>
<organism evidence="2 3">
    <name type="scientific">Caballeronia arationis</name>
    <dbReference type="NCBI Taxonomy" id="1777142"/>
    <lineage>
        <taxon>Bacteria</taxon>
        <taxon>Pseudomonadati</taxon>
        <taxon>Pseudomonadota</taxon>
        <taxon>Betaproteobacteria</taxon>
        <taxon>Burkholderiales</taxon>
        <taxon>Burkholderiaceae</taxon>
        <taxon>Caballeronia</taxon>
    </lineage>
</organism>
<dbReference type="InterPro" id="IPR029063">
    <property type="entry name" value="SAM-dependent_MTases_sf"/>
</dbReference>
<accession>A0A7Z7I1V5</accession>
<evidence type="ECO:0000259" key="1">
    <source>
        <dbReference type="Pfam" id="PF05050"/>
    </source>
</evidence>
<dbReference type="PANTHER" id="PTHR36973:SF4">
    <property type="entry name" value="NODULATION PROTEIN"/>
    <property type="match status" value="1"/>
</dbReference>
<dbReference type="PANTHER" id="PTHR36973">
    <property type="entry name" value="SLL1456 PROTEIN-RELATED"/>
    <property type="match status" value="1"/>
</dbReference>
<dbReference type="AlphaFoldDB" id="A0A7Z7I1V5"/>
<keyword evidence="2" id="KW-0489">Methyltransferase</keyword>
<dbReference type="NCBIfam" id="TIGR01444">
    <property type="entry name" value="fkbM_fam"/>
    <property type="match status" value="1"/>
</dbReference>
<evidence type="ECO:0000313" key="3">
    <source>
        <dbReference type="Proteomes" id="UP000219522"/>
    </source>
</evidence>
<dbReference type="Pfam" id="PF05050">
    <property type="entry name" value="Methyltransf_21"/>
    <property type="match status" value="1"/>
</dbReference>
<keyword evidence="2" id="KW-0808">Transferase</keyword>
<dbReference type="SUPFAM" id="SSF53335">
    <property type="entry name" value="S-adenosyl-L-methionine-dependent methyltransferases"/>
    <property type="match status" value="1"/>
</dbReference>
<dbReference type="GO" id="GO:0032259">
    <property type="term" value="P:methylation"/>
    <property type="evidence" value="ECO:0007669"/>
    <property type="project" value="UniProtKB-KW"/>
</dbReference>